<dbReference type="Proteomes" id="UP000189670">
    <property type="component" value="Unassembled WGS sequence"/>
</dbReference>
<gene>
    <name evidence="2" type="ORF">OMM_06377</name>
</gene>
<comment type="caution">
    <text evidence="2">The sequence shown here is derived from an EMBL/GenBank/DDBJ whole genome shotgun (WGS) entry which is preliminary data.</text>
</comment>
<dbReference type="InterPro" id="IPR025420">
    <property type="entry name" value="DUF4143"/>
</dbReference>
<protein>
    <recommendedName>
        <fullName evidence="1">DUF4143 domain-containing protein</fullName>
    </recommendedName>
</protein>
<organism evidence="2 3">
    <name type="scientific">Candidatus Magnetoglobus multicellularis str. Araruama</name>
    <dbReference type="NCBI Taxonomy" id="890399"/>
    <lineage>
        <taxon>Bacteria</taxon>
        <taxon>Pseudomonadati</taxon>
        <taxon>Thermodesulfobacteriota</taxon>
        <taxon>Desulfobacteria</taxon>
        <taxon>Desulfobacterales</taxon>
        <taxon>Desulfobacteraceae</taxon>
        <taxon>Candidatus Magnetoglobus</taxon>
    </lineage>
</organism>
<dbReference type="AlphaFoldDB" id="A0A1V1PHK4"/>
<evidence type="ECO:0000259" key="1">
    <source>
        <dbReference type="Pfam" id="PF13635"/>
    </source>
</evidence>
<proteinExistence type="predicted"/>
<evidence type="ECO:0000313" key="3">
    <source>
        <dbReference type="Proteomes" id="UP000189670"/>
    </source>
</evidence>
<feature type="domain" description="DUF4143" evidence="1">
    <location>
        <begin position="9"/>
        <end position="67"/>
    </location>
</feature>
<name>A0A1V1PHK4_9BACT</name>
<reference evidence="3" key="1">
    <citation type="submission" date="2012-11" db="EMBL/GenBank/DDBJ databases">
        <authorList>
            <person name="Lucero-Rivera Y.E."/>
            <person name="Tovar-Ramirez D."/>
        </authorList>
    </citation>
    <scope>NUCLEOTIDE SEQUENCE [LARGE SCALE GENOMIC DNA]</scope>
    <source>
        <strain evidence="3">Araruama</strain>
    </source>
</reference>
<dbReference type="Pfam" id="PF13635">
    <property type="entry name" value="DUF4143"/>
    <property type="match status" value="1"/>
</dbReference>
<evidence type="ECO:0000313" key="2">
    <source>
        <dbReference type="EMBL" id="ETR74357.1"/>
    </source>
</evidence>
<sequence>MINNFNPINLRNDIGELWENYIQSERLKYHEYLRQYTRSYFWRTYDKKEIDLVEEFDGKLYGYEIKWKKRKINPPQDWGKHYPDAGFEVIHRDNYLNFLQEIVKQKKA</sequence>
<accession>A0A1V1PHK4</accession>
<dbReference type="EMBL" id="ATBP01000010">
    <property type="protein sequence ID" value="ETR74357.1"/>
    <property type="molecule type" value="Genomic_DNA"/>
</dbReference>